<dbReference type="Proteomes" id="UP000005408">
    <property type="component" value="Unassembled WGS sequence"/>
</dbReference>
<dbReference type="EnsemblMetazoa" id="G7329.1">
    <property type="protein sequence ID" value="G7329.1:cds"/>
    <property type="gene ID" value="G7329"/>
</dbReference>
<organism evidence="2 3">
    <name type="scientific">Magallana gigas</name>
    <name type="common">Pacific oyster</name>
    <name type="synonym">Crassostrea gigas</name>
    <dbReference type="NCBI Taxonomy" id="29159"/>
    <lineage>
        <taxon>Eukaryota</taxon>
        <taxon>Metazoa</taxon>
        <taxon>Spiralia</taxon>
        <taxon>Lophotrochozoa</taxon>
        <taxon>Mollusca</taxon>
        <taxon>Bivalvia</taxon>
        <taxon>Autobranchia</taxon>
        <taxon>Pteriomorphia</taxon>
        <taxon>Ostreida</taxon>
        <taxon>Ostreoidea</taxon>
        <taxon>Ostreidae</taxon>
        <taxon>Magallana</taxon>
    </lineage>
</organism>
<feature type="chain" id="PRO_5042432182" evidence="1">
    <location>
        <begin position="22"/>
        <end position="297"/>
    </location>
</feature>
<keyword evidence="1" id="KW-0732">Signal</keyword>
<dbReference type="AlphaFoldDB" id="A0A8W8NQ97"/>
<sequence length="297" mass="33249">MWSHKPAKLVFLQLWIARASCFVNIAFTPNQGLQGQTTMSGAPFPNTNWTSDKVVDGNSNQTAAEGSCAIMDFDQNYQSVWLKVQLGRRFNVAYIELYLRNEHLLGRSSGFSIYAFYDDTFDPASLSPNDFAYHHDPLSGCPTPVQNITINRLVRQIVFINNRPDGFQTNCPERNNSRYTSIEICEIKVMGCDTGRYSTGCFGECPSCKNKNCDAFNGSCIDKCPDPNALTEECIVCADGRYISNGYCVKCKGHCRNDEHCNKLTGECDSGCASQWTGSFCDQCIDHFYGRDCRTQC</sequence>
<evidence type="ECO:0000313" key="3">
    <source>
        <dbReference type="Proteomes" id="UP000005408"/>
    </source>
</evidence>
<dbReference type="EnsemblMetazoa" id="G7329.2">
    <property type="protein sequence ID" value="G7329.2:cds"/>
    <property type="gene ID" value="G7329"/>
</dbReference>
<feature type="signal peptide" evidence="1">
    <location>
        <begin position="1"/>
        <end position="21"/>
    </location>
</feature>
<protein>
    <submittedName>
        <fullName evidence="2">Uncharacterized protein</fullName>
    </submittedName>
</protein>
<dbReference type="InterPro" id="IPR008979">
    <property type="entry name" value="Galactose-bd-like_sf"/>
</dbReference>
<evidence type="ECO:0000256" key="1">
    <source>
        <dbReference type="SAM" id="SignalP"/>
    </source>
</evidence>
<reference evidence="2" key="1">
    <citation type="submission" date="2022-08" db="UniProtKB">
        <authorList>
            <consortium name="EnsemblMetazoa"/>
        </authorList>
    </citation>
    <scope>IDENTIFICATION</scope>
    <source>
        <strain evidence="2">05x7-T-G4-1.051#20</strain>
    </source>
</reference>
<accession>A0A8W8NQ97</accession>
<evidence type="ECO:0000313" key="2">
    <source>
        <dbReference type="EnsemblMetazoa" id="G7329.2:cds"/>
    </source>
</evidence>
<dbReference type="SUPFAM" id="SSF49785">
    <property type="entry name" value="Galactose-binding domain-like"/>
    <property type="match status" value="1"/>
</dbReference>
<dbReference type="Gene3D" id="2.60.120.260">
    <property type="entry name" value="Galactose-binding domain-like"/>
    <property type="match status" value="1"/>
</dbReference>
<keyword evidence="3" id="KW-1185">Reference proteome</keyword>
<proteinExistence type="predicted"/>
<name>A0A8W8NQ97_MAGGI</name>